<evidence type="ECO:0000313" key="1">
    <source>
        <dbReference type="EMBL" id="CAG9322044.1"/>
    </source>
</evidence>
<accession>A0AAU9J4D5</accession>
<name>A0AAU9J4D5_9CILI</name>
<comment type="caution">
    <text evidence="1">The sequence shown here is derived from an EMBL/GenBank/DDBJ whole genome shotgun (WGS) entry which is preliminary data.</text>
</comment>
<dbReference type="EMBL" id="CAJZBQ010000030">
    <property type="protein sequence ID" value="CAG9322044.1"/>
    <property type="molecule type" value="Genomic_DNA"/>
</dbReference>
<keyword evidence="2" id="KW-1185">Reference proteome</keyword>
<dbReference type="Proteomes" id="UP001162131">
    <property type="component" value="Unassembled WGS sequence"/>
</dbReference>
<organism evidence="1 2">
    <name type="scientific">Blepharisma stoltei</name>
    <dbReference type="NCBI Taxonomy" id="1481888"/>
    <lineage>
        <taxon>Eukaryota</taxon>
        <taxon>Sar</taxon>
        <taxon>Alveolata</taxon>
        <taxon>Ciliophora</taxon>
        <taxon>Postciliodesmatophora</taxon>
        <taxon>Heterotrichea</taxon>
        <taxon>Heterotrichida</taxon>
        <taxon>Blepharismidae</taxon>
        <taxon>Blepharisma</taxon>
    </lineage>
</organism>
<dbReference type="AlphaFoldDB" id="A0AAU9J4D5"/>
<protein>
    <submittedName>
        <fullName evidence="1">Uncharacterized protein</fullName>
    </submittedName>
</protein>
<proteinExistence type="predicted"/>
<sequence length="210" mass="24528">MLIWPLIFNQHIFLFNSLFIPIKWALRRFHVSNYLIAMYKPKHTRSSLSKIRSLSRSKPKITQEKESMIFDSTDSSWKPTVPKPFEFRCDSQQRSKSTIRQEQGSKEFDIQYSIAALIPVERIYIRKLIEGDFKESKRKQNPKGFVTHSEFSPLKTSGHKEKFESLTARDFLDAMFDHNKSLKKTSPVRSSKNLIAKAKLRPSVSTLKLC</sequence>
<reference evidence="1" key="1">
    <citation type="submission" date="2021-09" db="EMBL/GenBank/DDBJ databases">
        <authorList>
            <consortium name="AG Swart"/>
            <person name="Singh M."/>
            <person name="Singh A."/>
            <person name="Seah K."/>
            <person name="Emmerich C."/>
        </authorList>
    </citation>
    <scope>NUCLEOTIDE SEQUENCE</scope>
    <source>
        <strain evidence="1">ATCC30299</strain>
    </source>
</reference>
<evidence type="ECO:0000313" key="2">
    <source>
        <dbReference type="Proteomes" id="UP001162131"/>
    </source>
</evidence>
<gene>
    <name evidence="1" type="ORF">BSTOLATCC_MIC30426</name>
</gene>